<dbReference type="FunFam" id="3.30.420.140:FF:000001">
    <property type="entry name" value="RNA-binding transcriptional accessory protein"/>
    <property type="match status" value="1"/>
</dbReference>
<dbReference type="InterPro" id="IPR012340">
    <property type="entry name" value="NA-bd_OB-fold"/>
</dbReference>
<gene>
    <name evidence="2" type="ORF">LCGC14_2699390</name>
</gene>
<dbReference type="GO" id="GO:0005737">
    <property type="term" value="C:cytoplasm"/>
    <property type="evidence" value="ECO:0007669"/>
    <property type="project" value="UniProtKB-ARBA"/>
</dbReference>
<dbReference type="Pfam" id="PF17674">
    <property type="entry name" value="HHH_9"/>
    <property type="match status" value="1"/>
</dbReference>
<dbReference type="InterPro" id="IPR032639">
    <property type="entry name" value="Tex_YqgF"/>
</dbReference>
<accession>A0A0F8ZG30</accession>
<dbReference type="GO" id="GO:0003735">
    <property type="term" value="F:structural constituent of ribosome"/>
    <property type="evidence" value="ECO:0007669"/>
    <property type="project" value="TreeGrafter"/>
</dbReference>
<dbReference type="SMART" id="SM00316">
    <property type="entry name" value="S1"/>
    <property type="match status" value="1"/>
</dbReference>
<dbReference type="PANTHER" id="PTHR10724">
    <property type="entry name" value="30S RIBOSOMAL PROTEIN S1"/>
    <property type="match status" value="1"/>
</dbReference>
<dbReference type="AlphaFoldDB" id="A0A0F8ZG30"/>
<sequence>FATNLNNLLLTPPAGGCPIVGIDPGLRTGCKIVALDNTGKLLDETVIYPTAPRNDFEGSARVLYDWFRKYNIELVAIGNGTASRETDKFVHRTLDQEEAKEFKGKIKVVIVNESGASIYSASEVAAREFPDKDITVRGAVSIARRLQDPLAELVKIDPKSIGVGQYQHDVHQKRLKKKLDDVVEHCVNYVGVDVNTASRELLFYVAGISSSLAENIVNYRNQNGLFSSRDQFLKVNKLGPKSFEQCAGFLRIRNSVNQLDNSAVHPESYHIVDTIARNLQKKPSDIIGSEELIKKLDPHSFISERAGLPTVTDILEELKKPGRDPRKRFVTAAFSDSISEIDDLKSGMVLEGSVTNVANFGAFVDIGVHQDGLVHISEVANEYVRDIKGHVSVGNIVKVKVLDVDVERKRISLSMKRIEK</sequence>
<dbReference type="InterPro" id="IPR037027">
    <property type="entry name" value="YqgF/RNaseH-like_dom_sf"/>
</dbReference>
<dbReference type="PROSITE" id="PS50126">
    <property type="entry name" value="S1"/>
    <property type="match status" value="1"/>
</dbReference>
<dbReference type="Gene3D" id="3.30.420.140">
    <property type="entry name" value="YqgF/RNase H-like domain"/>
    <property type="match status" value="1"/>
</dbReference>
<name>A0A0F8ZG30_9ZZZZ</name>
<dbReference type="SUPFAM" id="SSF53098">
    <property type="entry name" value="Ribonuclease H-like"/>
    <property type="match status" value="1"/>
</dbReference>
<dbReference type="InterPro" id="IPR050437">
    <property type="entry name" value="Ribos_protein_bS1-like"/>
</dbReference>
<organism evidence="2">
    <name type="scientific">marine sediment metagenome</name>
    <dbReference type="NCBI Taxonomy" id="412755"/>
    <lineage>
        <taxon>unclassified sequences</taxon>
        <taxon>metagenomes</taxon>
        <taxon>ecological metagenomes</taxon>
    </lineage>
</organism>
<dbReference type="Pfam" id="PF16921">
    <property type="entry name" value="Tex_YqgF"/>
    <property type="match status" value="1"/>
</dbReference>
<dbReference type="InterPro" id="IPR035104">
    <property type="entry name" value="Ribosomal_protein_S1-like"/>
</dbReference>
<dbReference type="Gene3D" id="2.40.50.140">
    <property type="entry name" value="Nucleic acid-binding proteins"/>
    <property type="match status" value="1"/>
</dbReference>
<dbReference type="SUPFAM" id="SSF50249">
    <property type="entry name" value="Nucleic acid-binding proteins"/>
    <property type="match status" value="1"/>
</dbReference>
<dbReference type="InterPro" id="IPR010994">
    <property type="entry name" value="RuvA_2-like"/>
</dbReference>
<dbReference type="InterPro" id="IPR012337">
    <property type="entry name" value="RNaseH-like_sf"/>
</dbReference>
<dbReference type="Pfam" id="PF00575">
    <property type="entry name" value="S1"/>
    <property type="match status" value="1"/>
</dbReference>
<feature type="non-terminal residue" evidence="2">
    <location>
        <position position="1"/>
    </location>
</feature>
<protein>
    <recommendedName>
        <fullName evidence="1">S1 motif domain-containing protein</fullName>
    </recommendedName>
</protein>
<dbReference type="EMBL" id="LAZR01048055">
    <property type="protein sequence ID" value="KKK92792.1"/>
    <property type="molecule type" value="Genomic_DNA"/>
</dbReference>
<reference evidence="2" key="1">
    <citation type="journal article" date="2015" name="Nature">
        <title>Complex archaea that bridge the gap between prokaryotes and eukaryotes.</title>
        <authorList>
            <person name="Spang A."/>
            <person name="Saw J.H."/>
            <person name="Jorgensen S.L."/>
            <person name="Zaremba-Niedzwiedzka K."/>
            <person name="Martijn J."/>
            <person name="Lind A.E."/>
            <person name="van Eijk R."/>
            <person name="Schleper C."/>
            <person name="Guy L."/>
            <person name="Ettema T.J."/>
        </authorList>
    </citation>
    <scope>NUCLEOTIDE SEQUENCE</scope>
</reference>
<dbReference type="PRINTS" id="PR00681">
    <property type="entry name" value="RIBOSOMALS1"/>
</dbReference>
<evidence type="ECO:0000259" key="1">
    <source>
        <dbReference type="PROSITE" id="PS50126"/>
    </source>
</evidence>
<dbReference type="FunFam" id="1.10.150.310:FF:000001">
    <property type="entry name" value="RNA-binding transcriptional accessory protein"/>
    <property type="match status" value="1"/>
</dbReference>
<dbReference type="InterPro" id="IPR006641">
    <property type="entry name" value="YqgF/RNaseH-like_dom"/>
</dbReference>
<dbReference type="Gene3D" id="1.10.150.310">
    <property type="entry name" value="Tex RuvX-like domain-like"/>
    <property type="match status" value="1"/>
</dbReference>
<dbReference type="GO" id="GO:0003729">
    <property type="term" value="F:mRNA binding"/>
    <property type="evidence" value="ECO:0007669"/>
    <property type="project" value="UniProtKB-ARBA"/>
</dbReference>
<dbReference type="SMART" id="SM00732">
    <property type="entry name" value="YqgFc"/>
    <property type="match status" value="1"/>
</dbReference>
<dbReference type="GO" id="GO:0006412">
    <property type="term" value="P:translation"/>
    <property type="evidence" value="ECO:0007669"/>
    <property type="project" value="TreeGrafter"/>
</dbReference>
<feature type="domain" description="S1 motif" evidence="1">
    <location>
        <begin position="347"/>
        <end position="416"/>
    </location>
</feature>
<dbReference type="FunFam" id="2.40.50.140:FF:000051">
    <property type="entry name" value="RNA-binding transcriptional accessory protein"/>
    <property type="match status" value="1"/>
</dbReference>
<dbReference type="PANTHER" id="PTHR10724:SF10">
    <property type="entry name" value="S1 RNA-BINDING DOMAIN-CONTAINING PROTEIN 1"/>
    <property type="match status" value="1"/>
</dbReference>
<dbReference type="Pfam" id="PF12836">
    <property type="entry name" value="HHH_3"/>
    <property type="match status" value="1"/>
</dbReference>
<proteinExistence type="predicted"/>
<dbReference type="InterPro" id="IPR003029">
    <property type="entry name" value="S1_domain"/>
</dbReference>
<dbReference type="SUPFAM" id="SSF47781">
    <property type="entry name" value="RuvA domain 2-like"/>
    <property type="match status" value="2"/>
</dbReference>
<evidence type="ECO:0000313" key="2">
    <source>
        <dbReference type="EMBL" id="KKK92792.1"/>
    </source>
</evidence>
<dbReference type="InterPro" id="IPR041692">
    <property type="entry name" value="HHH_9"/>
</dbReference>
<comment type="caution">
    <text evidence="2">The sequence shown here is derived from an EMBL/GenBank/DDBJ whole genome shotgun (WGS) entry which is preliminary data.</text>
</comment>
<dbReference type="GO" id="GO:0006139">
    <property type="term" value="P:nucleobase-containing compound metabolic process"/>
    <property type="evidence" value="ECO:0007669"/>
    <property type="project" value="InterPro"/>
</dbReference>